<dbReference type="SMART" id="SM00832">
    <property type="entry name" value="C8"/>
    <property type="match status" value="5"/>
</dbReference>
<dbReference type="SMART" id="SM00215">
    <property type="entry name" value="VWC_out"/>
    <property type="match status" value="3"/>
</dbReference>
<dbReference type="PANTHER" id="PTHR11339:SF386">
    <property type="entry name" value="HEMOLECTIN, ISOFORM A"/>
    <property type="match status" value="1"/>
</dbReference>
<dbReference type="InterPro" id="IPR001007">
    <property type="entry name" value="VWF_dom"/>
</dbReference>
<feature type="disulfide bond" evidence="7">
    <location>
        <begin position="3833"/>
        <end position="3885"/>
    </location>
</feature>
<evidence type="ECO:0000259" key="10">
    <source>
        <dbReference type="PROSITE" id="PS01225"/>
    </source>
</evidence>
<dbReference type="InterPro" id="IPR000742">
    <property type="entry name" value="EGF"/>
</dbReference>
<evidence type="ECO:0000259" key="13">
    <source>
        <dbReference type="PROSITE" id="PS50184"/>
    </source>
</evidence>
<feature type="non-terminal residue" evidence="16">
    <location>
        <position position="1"/>
    </location>
</feature>
<evidence type="ECO:0000256" key="8">
    <source>
        <dbReference type="PROSITE-ProRule" id="PRU00076"/>
    </source>
</evidence>
<feature type="domain" description="F5/8 type C" evidence="11">
    <location>
        <begin position="2270"/>
        <end position="2422"/>
    </location>
</feature>
<evidence type="ECO:0000256" key="2">
    <source>
        <dbReference type="ARBA" id="ARBA00009456"/>
    </source>
</evidence>
<evidence type="ECO:0000256" key="4">
    <source>
        <dbReference type="ARBA" id="ARBA00022737"/>
    </source>
</evidence>
<dbReference type="InterPro" id="IPR001846">
    <property type="entry name" value="VWF_type-D"/>
</dbReference>
<dbReference type="PROSITE" id="PS01225">
    <property type="entry name" value="CTCK_2"/>
    <property type="match status" value="1"/>
</dbReference>
<organism evidence="16">
    <name type="scientific">Lygus hesperus</name>
    <name type="common">Western plant bug</name>
    <dbReference type="NCBI Taxonomy" id="30085"/>
    <lineage>
        <taxon>Eukaryota</taxon>
        <taxon>Metazoa</taxon>
        <taxon>Ecdysozoa</taxon>
        <taxon>Arthropoda</taxon>
        <taxon>Hexapoda</taxon>
        <taxon>Insecta</taxon>
        <taxon>Pterygota</taxon>
        <taxon>Neoptera</taxon>
        <taxon>Paraneoptera</taxon>
        <taxon>Hemiptera</taxon>
        <taxon>Heteroptera</taxon>
        <taxon>Panheteroptera</taxon>
        <taxon>Cimicomorpha</taxon>
        <taxon>Miridae</taxon>
        <taxon>Mirini</taxon>
        <taxon>Lygus</taxon>
    </lineage>
</organism>
<dbReference type="SMART" id="SM00192">
    <property type="entry name" value="LDLa"/>
    <property type="match status" value="1"/>
</dbReference>
<feature type="disulfide bond" evidence="8">
    <location>
        <begin position="366"/>
        <end position="375"/>
    </location>
</feature>
<dbReference type="Pfam" id="PF23244">
    <property type="entry name" value="VWF"/>
    <property type="match status" value="2"/>
</dbReference>
<dbReference type="GO" id="GO:0031012">
    <property type="term" value="C:extracellular matrix"/>
    <property type="evidence" value="ECO:0007669"/>
    <property type="project" value="TreeGrafter"/>
</dbReference>
<dbReference type="Gene3D" id="2.10.25.10">
    <property type="entry name" value="Laminin"/>
    <property type="match status" value="7"/>
</dbReference>
<dbReference type="PROSITE" id="PS01208">
    <property type="entry name" value="VWFC_1"/>
    <property type="match status" value="1"/>
</dbReference>
<keyword evidence="5 8" id="KW-1015">Disulfide bond</keyword>
<dbReference type="Pfam" id="PF08742">
    <property type="entry name" value="C8"/>
    <property type="match status" value="5"/>
</dbReference>
<dbReference type="PROSITE" id="PS01286">
    <property type="entry name" value="FA58C_2"/>
    <property type="match status" value="1"/>
</dbReference>
<dbReference type="CDD" id="cd19941">
    <property type="entry name" value="TIL"/>
    <property type="match status" value="6"/>
</dbReference>
<evidence type="ECO:0000256" key="6">
    <source>
        <dbReference type="ARBA" id="ARBA00023180"/>
    </source>
</evidence>
<feature type="domain" description="EGF-like" evidence="12">
    <location>
        <begin position="345"/>
        <end position="376"/>
    </location>
</feature>
<dbReference type="Pfam" id="PF00754">
    <property type="entry name" value="F5_F8_type_C"/>
    <property type="match status" value="2"/>
</dbReference>
<dbReference type="PROSITE" id="PS50022">
    <property type="entry name" value="FA58C_3"/>
    <property type="match status" value="2"/>
</dbReference>
<dbReference type="SMART" id="SM00231">
    <property type="entry name" value="FA58C"/>
    <property type="match status" value="2"/>
</dbReference>
<evidence type="ECO:0000256" key="1">
    <source>
        <dbReference type="ARBA" id="ARBA00004239"/>
    </source>
</evidence>
<evidence type="ECO:0000259" key="12">
    <source>
        <dbReference type="PROSITE" id="PS50026"/>
    </source>
</evidence>
<keyword evidence="4" id="KW-0677">Repeat</keyword>
<dbReference type="Pfam" id="PF01826">
    <property type="entry name" value="TIL"/>
    <property type="match status" value="4"/>
</dbReference>
<dbReference type="GO" id="GO:0008061">
    <property type="term" value="F:chitin binding"/>
    <property type="evidence" value="ECO:0007669"/>
    <property type="project" value="InterPro"/>
</dbReference>
<feature type="domain" description="VWFC" evidence="13">
    <location>
        <begin position="3382"/>
        <end position="3454"/>
    </location>
</feature>
<evidence type="ECO:0000313" key="16">
    <source>
        <dbReference type="EMBL" id="JAQ15063.1"/>
    </source>
</evidence>
<dbReference type="EMBL" id="GDHC01003566">
    <property type="protein sequence ID" value="JAQ15063.1"/>
    <property type="molecule type" value="Transcribed_RNA"/>
</dbReference>
<dbReference type="GO" id="GO:0030414">
    <property type="term" value="F:peptidase inhibitor activity"/>
    <property type="evidence" value="ECO:0007669"/>
    <property type="project" value="UniProtKB-KW"/>
</dbReference>
<evidence type="ECO:0000256" key="9">
    <source>
        <dbReference type="SAM" id="MobiDB-lite"/>
    </source>
</evidence>
<dbReference type="PROSITE" id="PS00022">
    <property type="entry name" value="EGF_1"/>
    <property type="match status" value="2"/>
</dbReference>
<protein>
    <submittedName>
        <fullName evidence="16">Hemocytin</fullName>
    </submittedName>
</protein>
<dbReference type="SUPFAM" id="SSF57424">
    <property type="entry name" value="LDL receptor-like module"/>
    <property type="match status" value="1"/>
</dbReference>
<keyword evidence="8" id="KW-0245">EGF-like domain</keyword>
<feature type="region of interest" description="Disordered" evidence="9">
    <location>
        <begin position="2225"/>
        <end position="2268"/>
    </location>
</feature>
<dbReference type="InterPro" id="IPR002172">
    <property type="entry name" value="LDrepeatLR_classA_rpt"/>
</dbReference>
<feature type="domain" description="Chitin-binding type-2" evidence="14">
    <location>
        <begin position="1854"/>
        <end position="1918"/>
    </location>
</feature>
<comment type="caution">
    <text evidence="8">Lacks conserved residue(s) required for the propagation of feature annotation.</text>
</comment>
<dbReference type="InterPro" id="IPR000421">
    <property type="entry name" value="FA58C"/>
</dbReference>
<evidence type="ECO:0000256" key="3">
    <source>
        <dbReference type="ARBA" id="ARBA00022690"/>
    </source>
</evidence>
<dbReference type="FunFam" id="2.10.25.10:FF:000674">
    <property type="entry name" value="Mucin-2"/>
    <property type="match status" value="1"/>
</dbReference>
<dbReference type="InterPro" id="IPR008979">
    <property type="entry name" value="Galactose-bd-like_sf"/>
</dbReference>
<feature type="disulfide bond" evidence="8">
    <location>
        <begin position="348"/>
        <end position="358"/>
    </location>
</feature>
<dbReference type="SMART" id="SM00216">
    <property type="entry name" value="VWD"/>
    <property type="match status" value="4"/>
</dbReference>
<dbReference type="SUPFAM" id="SSF57567">
    <property type="entry name" value="Serine protease inhibitors"/>
    <property type="match status" value="5"/>
</dbReference>
<accession>A0A146M5M4</accession>
<dbReference type="SMART" id="SM00181">
    <property type="entry name" value="EGF"/>
    <property type="match status" value="4"/>
</dbReference>
<keyword evidence="6" id="KW-0325">Glycoprotein</keyword>
<reference evidence="16" key="1">
    <citation type="journal article" date="2016" name="Gigascience">
        <title>De novo construction of an expanded transcriptome assembly for the western tarnished plant bug, Lygus hesperus.</title>
        <authorList>
            <person name="Tassone E.E."/>
            <person name="Geib S.M."/>
            <person name="Hall B."/>
            <person name="Fabrick J.A."/>
            <person name="Brent C.S."/>
            <person name="Hull J.J."/>
        </authorList>
    </citation>
    <scope>NUCLEOTIDE SEQUENCE</scope>
</reference>
<dbReference type="SUPFAM" id="SSF57603">
    <property type="entry name" value="FnI-like domain"/>
    <property type="match status" value="4"/>
</dbReference>
<keyword evidence="3" id="KW-0646">Protease inhibitor</keyword>
<dbReference type="Pfam" id="PF00094">
    <property type="entry name" value="VWD"/>
    <property type="match status" value="4"/>
</dbReference>
<dbReference type="PROSITE" id="PS51233">
    <property type="entry name" value="VWFD"/>
    <property type="match status" value="4"/>
</dbReference>
<feature type="disulfide bond" evidence="7">
    <location>
        <begin position="3829"/>
        <end position="3883"/>
    </location>
</feature>
<feature type="disulfide bond" evidence="8">
    <location>
        <begin position="252"/>
        <end position="262"/>
    </location>
</feature>
<sequence length="3896" mass="428604">AMGQEPMGQAPMGGPDVEVFGGSRPGFAPTFELGQVPMDGTHHGSPGSHDFWKHESMHGQHMMGQEPMGQEPMGQEPMGQEPMGQEPMGQEPMGQEPMGLDAHHLQHEREEGMMSDGHYGHYGGYGDRSSYGGSKSYGGHYIVKEGAPISKYGGYSKTSWSNSGGYGDGGYNKPLKYTGYGHHLAKGRCSERLMAPMNSHLKCIDQNSCTATCLASYTFPTGESEINVICHEGRWVIQGTYDTTIPSCSPVCLPSCENGGVCSSPNLCFCSGNFYGPYCQYERKPCLEYPPLPMNSAKSCNDKMCKIQCIEGYVFPDGSTATELHCKEGEWEPLRRDWVAVPDCQPVCIPPCQNGGICLGMNSCQCPQEFRGSQCQYSASSCDVRNLGFNGNYKCSSDSGMESLECTLKCPEGMKFAQEPEIVASRHVCTYASGQFDPPSAPRCVFDKSEDLLLNYIFPDASNQSHESHQGYQYYYGHGGSYGGHEGSYGGHGGHMGGQEQVDLAYIFPYDSHAEWICYTWNSAHFRTFNGHIRSFNAEGDCSKKLVEGSVHHKPLKVFAPIGKPCADGWCSYFIMEIGDVKYNFSSDPSRKLKIYDGHKLYSAPQKFAFEKVEMGPKTMMFSTDSKLKITWDLQNTLSIRVDKENLGSAFGICGNIEGTSYVKTAQPYQDFGDSCAIKEDQLCLNRETEKRAEAFCNRILNEPALQSCRKVIHPEGFMETCKWDYCACEIGGLKDHDCGCKSFEMYIKECRDHNAEVTNWRSPDLCPMKCDEGKVYKECGFDVSCGRRTGEEKMNCEEGCFCPDGMYLHNGTCLSKEHCPCSLRGKHWPPGQRVPKDCNTCTCSEGRWVCTKLECSARCEAVGDPHYITFDKKSFEFMGKCSYVLVETDNYTIEAENMPCDGAISESLGFTQRYRTEPPTCTKTVTIKMGDTIVKLKQGKQVSVNGMEHKIPLTLESAHIRRASSIFLQVDLFDGLDVMWDGSTRVYIHAPPSLKEKTKGLCGTFNGVQSDDFLTPENDVEEDPAVFGNKWKTKDSCLPNNSSSRALDNCPSELRQQAEEICNKLVQMDLFKDCELGAKGEIYRDFCVFDVCSCSHKLSDCYCPIFSSFADRCSKAGYPIDWRSQIRECGIRCPRGQVYEVCGTTCSRSCMDISRGKKCAESCVEGCYCPPGQTMDHHERCIPISDCPCIKRGLDYPAGHKELRRDAKGTQLCTCSNAVWECHTASTHELVIYSNSTEDEKVCSATKNQVYTHCEPSVPITCQNMHKKILGQSERVCYGGCVCKRGFVLDSGSGECVRPEDCPCHHGGRSYSDGRVIQEQCNTCECKSGKWNCTDHVCPSTCTTWGESHFRTYDGKIFDFQGSCEYVLSKGALTPAPSDCFSVIVELVPCGSSGVSCAKSVSLHVGQGDLKESVVLDDGKKYISHSLTRILRRDVGMFTFAEVPDLGIVLQWDRGTRISVRLDPKWRGKVKGLCGNYNKDYSDDFTSPSGGLESSLEFFGDSWKIHDYCPRAAQVKDTCDLHPKRKEWSLEKCSVLKSEVFENCHSEVQVDPYMERCIFDSCGCDEGGDCDCLCTAIAAYAQECNARGVPIKWRTQHLCPLQCDEKCSEYSPCVSTCPLETCDNVLTMKSLTALCKQDTCVEGCLYKKCPEGQVYRNATSLDCVPTAECKPVCLTINGTDYFEGDIIESDDCHRCYCSRHRKACSGEPCSTPAPATQLMEQSLTCVSGWSEWINTNRHVPNSMENEVEPLPHLRDFKQPLGGLLAGQCSIDKMVNINCRTTDSHLTNKETGEEAECSLERGLFCTGACSDYEIQVLCQCEPVVTTVSTTTTTTTTSTTTTSTSTTPEPQQVIELGCDVFGPLKPHLADCTKYYQCMETLDGLQLVERECGGSTLFNNVTLFCDEPKSVIAKRPECKTSEFHEERAVIPDHHEKEVIEGCGDGEVWDECAYSCDQLCHHAQRTIFQIKCTFGVKCVAGCRPKVKCPPGKRWRDYKTCVSAEDCTCASEGRIIKPGEVVSPAGSDCVVCQCLNNEYVCDDSHCVTLGTTLPTTPSTLPTTENIIIISSTVTPPPLCQSDRFVPLLPNVLDSAFSASSSNTGHLPNNARMTSGSSWRPLSSDLTDQWLQVDLGSQQPVYGITIKGDATQFAKLDSFYVLHSANGVSFTYVGSSANPELFSGPVDSAEGATRMFAEPFEARYIRVIPVAWSMFPALRIELLGCDHSVPTEPTTKPTTVTTSTTTTTTTTSTTTTTTPKPTTTSSTTPEPTTTVKEVCTDKMSNSMDDRQIKASSSKTPVTQELVSVYGNGGWVPLTTDKNQWLEFDFLGPRTLTGLMIVGSGSGIGGEFDQPSWVKTFTISYSHNGKEWNSIVDKDGQLEKFKANRDSSSIVTVMFWEPVNAAFLRVNPISWHNKIVMRAQVLGCYEPYPTLPPLTTTTAQTSTTIRECNLCPGATLIEPTCPCAPAEWWAGDHCTSRAKCPCFLGFISYAIGTVFDNEDCEQCTCALNGVAHCEPKKCPPCEMGLKQTTSSLCRCVCEPCPVGERLCPSSNICIKETAWCNGVMDCPDDEINCTVLTTTTTTTTEAPTTAAVMTTTELECPPIECPPGFSVNMTATITAPPTEEPPVWSPFGKKSKWGNTFRSKGGYSGSSTKGGYKGGYKGRYKGYGNNKGYSKTNIMTTTTTTALPKVLCPQYQCIAIEKQEVETCEKPSCKEGYQLTTIEAAGEKCPQYSCTLIKIELPNSQCNVTGRTFATFDGTEYKYDICEHTLAQKDDHSWSVKKLKKCINTPSGPCLLITHNSDRFLFTKDLDSWLNDYHYTIPQLQKIGEQKLEFSVRQASDSYIIFTSILDFSVIWDSSGNVRIIVPGEARGHIDGLCGYFDGSADNDRRKPDGVQAISTTEFGDSWGNNTECETLACPLHVQKAAYEICKTFKTEPLNQCGAAVSLDKLMSQCVEAICACTERGNSTDECRCVAIQEGSTECQNLLPEADLAMWRVNNDCPVNCPAGLVYKACYTKVCEPCCAELMLEDACPSTDRCFPGCYCPDGLVRSHDKCVRPADCKDCQCDGIGSTRFVTFDRADYSFNSKCTHTLAQTIEGASGPNFKVWTTHKACLANQEEACLYAITVLFQNHTVQVIDVSDVKPSVLINGARIENTKNLDWVTIAESEGKSVTVSVPSIYLDLEVLSRGKGFSLRLPSHLYKGKTEGLCGSCNVNAADDFKMKNGTVTENLLEFGDSWLVKGKTEIVGEEESCLPVEEKICLPPAEGQPDPCQTLLSDTFSRCHAIVDPSPYVDSCHQSLCAKTSLCTSLEAYARECQNEGICLDWRGVICPYSCPPGLEYNPCGLGCTETCDNYELLRSSPDKCTASLGDTCNCPKGKVLHEGVCIEERLCKPCDAEGHFAGDVWKPDVCTECSCQSSSIQCKRVTCPDAPICSRGFKIITLANHSDCCPKHTCVPEPPPGAICPEPVQPQCGFGQILKLEMSENGCQDFICQCMEKADCTDVTGELKAPRALGMVATLDDSGCCPKVDVTCRVETCPEPPSCPQHHVAVKRDTELCCPSYRCAVPEGKCVYEMSYTSGLTGGERPRLAMEKENILKSAGDTWNDGPCRICECEQDGNAKCTLSTCPPPPESEHYVYEPAQVNKKCCPIYKRTACKVGTAIYEIGQVWPTSNPCVNSSCIMGDNGEVTKLELSENCKRDCKEGWEYEKPEEGRCCGECKAVGCLVGGKLHKAGAIWLSADNCTAFECIIDNNQPQVISSQEKCPDISDCSPDRVYMDRCCKKCNTTIPENHSSCTTESLAPNKTIGIIKVVLETHGACINRDGVIGFTECFGTCDSYTQYNSITGSHDSKCLCCKPRELDQLLVPLLCEDGFFAEKYVPVPKSCDCVPCEEEKRTKP</sequence>
<feature type="disulfide bond" evidence="8">
    <location>
        <begin position="270"/>
        <end position="279"/>
    </location>
</feature>
<feature type="domain" description="VWFD" evidence="15">
    <location>
        <begin position="858"/>
        <end position="1039"/>
    </location>
</feature>
<proteinExistence type="inferred from homology"/>
<gene>
    <name evidence="16" type="primary">HMCT_0</name>
    <name evidence="16" type="ORF">g.91592</name>
</gene>
<dbReference type="Gene3D" id="2.60.120.260">
    <property type="entry name" value="Galactose-binding domain-like"/>
    <property type="match status" value="2"/>
</dbReference>
<dbReference type="PROSITE" id="PS50940">
    <property type="entry name" value="CHIT_BIND_II"/>
    <property type="match status" value="1"/>
</dbReference>
<dbReference type="PROSITE" id="PS50184">
    <property type="entry name" value="VWFC_2"/>
    <property type="match status" value="1"/>
</dbReference>
<feature type="domain" description="F5/8 type C" evidence="11">
    <location>
        <begin position="2075"/>
        <end position="2220"/>
    </location>
</feature>
<dbReference type="InterPro" id="IPR036508">
    <property type="entry name" value="Chitin-bd_dom_sf"/>
</dbReference>
<dbReference type="InterPro" id="IPR014853">
    <property type="entry name" value="VWF/SSPO/ZAN-like_Cys-rich_dom"/>
</dbReference>
<dbReference type="GO" id="GO:0007399">
    <property type="term" value="P:nervous system development"/>
    <property type="evidence" value="ECO:0007669"/>
    <property type="project" value="UniProtKB-ARBA"/>
</dbReference>
<feature type="domain" description="EGF-like" evidence="12">
    <location>
        <begin position="249"/>
        <end position="280"/>
    </location>
</feature>
<comment type="subcellular location">
    <subcellularLocation>
        <location evidence="1">Secreted</location>
        <location evidence="1">Extracellular space</location>
    </subcellularLocation>
</comment>
<dbReference type="SMART" id="SM00041">
    <property type="entry name" value="CT"/>
    <property type="match status" value="1"/>
</dbReference>
<dbReference type="InterPro" id="IPR002557">
    <property type="entry name" value="Chitin-bd_dom"/>
</dbReference>
<dbReference type="PROSITE" id="PS50026">
    <property type="entry name" value="EGF_3"/>
    <property type="match status" value="2"/>
</dbReference>
<dbReference type="SUPFAM" id="SSF57625">
    <property type="entry name" value="Invertebrate chitin-binding proteins"/>
    <property type="match status" value="1"/>
</dbReference>
<dbReference type="PROSITE" id="PS01285">
    <property type="entry name" value="FA58C_1"/>
    <property type="match status" value="1"/>
</dbReference>
<feature type="domain" description="VWFD" evidence="15">
    <location>
        <begin position="2742"/>
        <end position="2912"/>
    </location>
</feature>
<evidence type="ECO:0000259" key="11">
    <source>
        <dbReference type="PROSITE" id="PS50022"/>
    </source>
</evidence>
<dbReference type="CDD" id="cd00057">
    <property type="entry name" value="FA58C"/>
    <property type="match status" value="2"/>
</dbReference>
<evidence type="ECO:0000256" key="5">
    <source>
        <dbReference type="ARBA" id="ARBA00023157"/>
    </source>
</evidence>
<dbReference type="PANTHER" id="PTHR11339">
    <property type="entry name" value="EXTRACELLULAR MATRIX GLYCOPROTEIN RELATED"/>
    <property type="match status" value="1"/>
</dbReference>
<dbReference type="InterPro" id="IPR050780">
    <property type="entry name" value="Mucin_vWF_Thrombospondin_sf"/>
</dbReference>
<dbReference type="SUPFAM" id="SSF49785">
    <property type="entry name" value="Galactose-binding domain-like"/>
    <property type="match status" value="2"/>
</dbReference>
<dbReference type="InterPro" id="IPR036055">
    <property type="entry name" value="LDL_receptor-like_sf"/>
</dbReference>
<dbReference type="SMART" id="SM00214">
    <property type="entry name" value="VWC"/>
    <property type="match status" value="5"/>
</dbReference>
<evidence type="ECO:0000256" key="7">
    <source>
        <dbReference type="PROSITE-ProRule" id="PRU00039"/>
    </source>
</evidence>
<evidence type="ECO:0000259" key="14">
    <source>
        <dbReference type="PROSITE" id="PS50940"/>
    </source>
</evidence>
<feature type="domain" description="CTCK" evidence="10">
    <location>
        <begin position="3793"/>
        <end position="3889"/>
    </location>
</feature>
<dbReference type="InterPro" id="IPR036084">
    <property type="entry name" value="Ser_inhib-like_sf"/>
</dbReference>
<comment type="similarity">
    <text evidence="2">Belongs to the thrombospondin family.</text>
</comment>
<dbReference type="InterPro" id="IPR006207">
    <property type="entry name" value="Cys_knot_C"/>
</dbReference>
<feature type="domain" description="VWFD" evidence="15">
    <location>
        <begin position="3062"/>
        <end position="3252"/>
    </location>
</feature>
<feature type="region of interest" description="Disordered" evidence="9">
    <location>
        <begin position="70"/>
        <end position="91"/>
    </location>
</feature>
<feature type="domain" description="VWFD" evidence="15">
    <location>
        <begin position="1341"/>
        <end position="1511"/>
    </location>
</feature>
<name>A0A146M5M4_LYGHE</name>
<dbReference type="PROSITE" id="PS01185">
    <property type="entry name" value="CTCK_1"/>
    <property type="match status" value="1"/>
</dbReference>
<dbReference type="InterPro" id="IPR002919">
    <property type="entry name" value="TIL_dom"/>
</dbReference>
<evidence type="ECO:0000259" key="15">
    <source>
        <dbReference type="PROSITE" id="PS51233"/>
    </source>
</evidence>
<dbReference type="SMART" id="SM00494">
    <property type="entry name" value="ChtBD2"/>
    <property type="match status" value="1"/>
</dbReference>
<dbReference type="GO" id="GO:0005615">
    <property type="term" value="C:extracellular space"/>
    <property type="evidence" value="ECO:0007669"/>
    <property type="project" value="TreeGrafter"/>
</dbReference>